<evidence type="ECO:0000313" key="1">
    <source>
        <dbReference type="EMBL" id="CCO21986.1"/>
    </source>
</evidence>
<proteinExistence type="predicted"/>
<dbReference type="PATRIC" id="fig|1121451.3.peg.4"/>
<dbReference type="Proteomes" id="UP000010808">
    <property type="component" value="Chromosome"/>
</dbReference>
<evidence type="ECO:0000313" key="2">
    <source>
        <dbReference type="Proteomes" id="UP000010808"/>
    </source>
</evidence>
<sequence>MIIKIAGLPNDPKFFKELINSFEVQVTKQDQLIFDKDAVIE</sequence>
<protein>
    <submittedName>
        <fullName evidence="1">Uncharacterized protein</fullName>
    </submittedName>
</protein>
<reference evidence="1 2" key="1">
    <citation type="submission" date="2012-10" db="EMBL/GenBank/DDBJ databases">
        <authorList>
            <person name="Genoscope - CEA"/>
        </authorList>
    </citation>
    <scope>NUCLEOTIDE SEQUENCE [LARGE SCALE GENOMIC DNA]</scope>
    <source>
        <strain evidence="2">AM13 / DSM 14728</strain>
    </source>
</reference>
<dbReference type="AlphaFoldDB" id="L0R8U0"/>
<accession>L0R8U0</accession>
<dbReference type="EMBL" id="FO203522">
    <property type="protein sequence ID" value="CCO21986.1"/>
    <property type="molecule type" value="Genomic_DNA"/>
</dbReference>
<name>L0R8U0_9BACT</name>
<organism evidence="1 2">
    <name type="scientific">Maridesulfovibrio hydrothermalis AM13 = DSM 14728</name>
    <dbReference type="NCBI Taxonomy" id="1121451"/>
    <lineage>
        <taxon>Bacteria</taxon>
        <taxon>Pseudomonadati</taxon>
        <taxon>Thermodesulfobacteriota</taxon>
        <taxon>Desulfovibrionia</taxon>
        <taxon>Desulfovibrionales</taxon>
        <taxon>Desulfovibrionaceae</taxon>
        <taxon>Maridesulfovibrio</taxon>
    </lineage>
</organism>
<gene>
    <name evidence="1" type="ORF">DESAM_10005</name>
</gene>
<keyword evidence="2" id="KW-1185">Reference proteome</keyword>
<dbReference type="KEGG" id="dhy:DESAM_10005"/>
<dbReference type="HOGENOM" id="CLU_3269033_0_0_7"/>